<protein>
    <submittedName>
        <fullName evidence="2">Uncharacterized protein</fullName>
    </submittedName>
</protein>
<evidence type="ECO:0000313" key="4">
    <source>
        <dbReference type="Proteomes" id="UP000067711"/>
    </source>
</evidence>
<sequence>MRAAKDASRVLRETPRAYHCRSAFADRAVACVRAGRRRFAARGVDRWCCTGRAPVATRGPLGGYFAE</sequence>
<dbReference type="Proteomes" id="UP000067711">
    <property type="component" value="Chromosome 1"/>
</dbReference>
<organism evidence="2 4">
    <name type="scientific">Burkholderia mayonis</name>
    <dbReference type="NCBI Taxonomy" id="1385591"/>
    <lineage>
        <taxon>Bacteria</taxon>
        <taxon>Pseudomonadati</taxon>
        <taxon>Pseudomonadota</taxon>
        <taxon>Betaproteobacteria</taxon>
        <taxon>Burkholderiales</taxon>
        <taxon>Burkholderiaceae</taxon>
        <taxon>Burkholderia</taxon>
        <taxon>pseudomallei group</taxon>
    </lineage>
</organism>
<dbReference type="Proteomes" id="UP000062519">
    <property type="component" value="Chromosome 1"/>
</dbReference>
<dbReference type="AlphaFoldDB" id="A0A1B4G4U9"/>
<evidence type="ECO:0000313" key="1">
    <source>
        <dbReference type="EMBL" id="AOJ01281.1"/>
    </source>
</evidence>
<gene>
    <name evidence="1" type="ORF">WS70_05085</name>
    <name evidence="2" type="ORF">WS71_27785</name>
</gene>
<accession>A0A1B4G4U9</accession>
<dbReference type="EMBL" id="CP013389">
    <property type="protein sequence ID" value="AOJ10937.1"/>
    <property type="molecule type" value="Genomic_DNA"/>
</dbReference>
<evidence type="ECO:0000313" key="2">
    <source>
        <dbReference type="EMBL" id="AOJ10937.1"/>
    </source>
</evidence>
<reference evidence="3 4" key="1">
    <citation type="submission" date="2015-12" db="EMBL/GenBank/DDBJ databases">
        <title>Diversity of Burkholderia near neighbor genomes.</title>
        <authorList>
            <person name="Sahl J."/>
            <person name="Wagner D."/>
            <person name="Keim P."/>
        </authorList>
    </citation>
    <scope>NUCLEOTIDE SEQUENCE [LARGE SCALE GENOMIC DNA]</scope>
    <source>
        <strain evidence="1 3">BDU6</strain>
        <strain evidence="2 4">BDU8</strain>
    </source>
</reference>
<proteinExistence type="predicted"/>
<dbReference type="KEGG" id="buu:WS70_05085"/>
<dbReference type="EMBL" id="CP013386">
    <property type="protein sequence ID" value="AOJ01281.1"/>
    <property type="molecule type" value="Genomic_DNA"/>
</dbReference>
<evidence type="ECO:0000313" key="3">
    <source>
        <dbReference type="Proteomes" id="UP000062519"/>
    </source>
</evidence>
<keyword evidence="3" id="KW-1185">Reference proteome</keyword>
<name>A0A1B4G4U9_9BURK</name>
<accession>A0A1B4FC82</accession>